<dbReference type="AlphaFoldDB" id="A0A6A0AG70"/>
<evidence type="ECO:0000313" key="1">
    <source>
        <dbReference type="EMBL" id="GFH31929.1"/>
    </source>
</evidence>
<feature type="non-terminal residue" evidence="1">
    <location>
        <position position="1"/>
    </location>
</feature>
<comment type="caution">
    <text evidence="1">The sequence shown here is derived from an EMBL/GenBank/DDBJ whole genome shotgun (WGS) entry which is preliminary data.</text>
</comment>
<organism evidence="1 2">
    <name type="scientific">Haematococcus lacustris</name>
    <name type="common">Green alga</name>
    <name type="synonym">Haematococcus pluvialis</name>
    <dbReference type="NCBI Taxonomy" id="44745"/>
    <lineage>
        <taxon>Eukaryota</taxon>
        <taxon>Viridiplantae</taxon>
        <taxon>Chlorophyta</taxon>
        <taxon>core chlorophytes</taxon>
        <taxon>Chlorophyceae</taxon>
        <taxon>CS clade</taxon>
        <taxon>Chlamydomonadales</taxon>
        <taxon>Haematococcaceae</taxon>
        <taxon>Haematococcus</taxon>
    </lineage>
</organism>
<accession>A0A6A0AG70</accession>
<protein>
    <submittedName>
        <fullName evidence="1">Uncharacterized protein</fullName>
    </submittedName>
</protein>
<gene>
    <name evidence="1" type="ORF">HaLaN_31062</name>
</gene>
<reference evidence="1 2" key="1">
    <citation type="submission" date="2020-02" db="EMBL/GenBank/DDBJ databases">
        <title>Draft genome sequence of Haematococcus lacustris strain NIES-144.</title>
        <authorList>
            <person name="Morimoto D."/>
            <person name="Nakagawa S."/>
            <person name="Yoshida T."/>
            <person name="Sawayama S."/>
        </authorList>
    </citation>
    <scope>NUCLEOTIDE SEQUENCE [LARGE SCALE GENOMIC DNA]</scope>
    <source>
        <strain evidence="1 2">NIES-144</strain>
    </source>
</reference>
<dbReference type="EMBL" id="BLLF01006075">
    <property type="protein sequence ID" value="GFH31929.1"/>
    <property type="molecule type" value="Genomic_DNA"/>
</dbReference>
<keyword evidence="2" id="KW-1185">Reference proteome</keyword>
<evidence type="ECO:0000313" key="2">
    <source>
        <dbReference type="Proteomes" id="UP000485058"/>
    </source>
</evidence>
<name>A0A6A0AG70_HAELA</name>
<proteinExistence type="predicted"/>
<dbReference type="Proteomes" id="UP000485058">
    <property type="component" value="Unassembled WGS sequence"/>
</dbReference>
<sequence length="61" mass="6179">GPLPGTLQALNANLVQLSAQWSADMATNPALAGLLMAAGLQALRVTKAFGSVVDLGSFLAR</sequence>
<feature type="non-terminal residue" evidence="1">
    <location>
        <position position="61"/>
    </location>
</feature>